<dbReference type="InterPro" id="IPR032675">
    <property type="entry name" value="LRR_dom_sf"/>
</dbReference>
<evidence type="ECO:0000256" key="1">
    <source>
        <dbReference type="SAM" id="MobiDB-lite"/>
    </source>
</evidence>
<dbReference type="AlphaFoldDB" id="A0A8J2WK97"/>
<dbReference type="OrthoDB" id="199574at2759"/>
<reference evidence="2" key="1">
    <citation type="submission" date="2021-11" db="EMBL/GenBank/DDBJ databases">
        <authorList>
            <person name="Schell T."/>
        </authorList>
    </citation>
    <scope>NUCLEOTIDE SEQUENCE</scope>
    <source>
        <strain evidence="2">M5</strain>
    </source>
</reference>
<evidence type="ECO:0000313" key="3">
    <source>
        <dbReference type="Proteomes" id="UP000789390"/>
    </source>
</evidence>
<sequence length="710" mass="81961">MTKKFAVARLEEIAFKACYREILSNLLLCPEHSQPHSVSMNSYSSLISQNPFLTSPNVRRFVRSRLNYHLIGIMNDEIRKKFIGEFNENFYSAEQKPDIWVFLDCVLDNSFTELETWVAFPEAEPNEKFVHSICNRSPSIEKLKFNFETVGKSKLLMDKLQPIISSLSTLTHLTSLSLYHLKKRHRGLLSCIGTSCPKLHHLCITGFQILNEDIFALMLGEKLNQFPDKEKIEDKNDIINLKIMPEALSPFCFTLQHLQLEDLMEEKPKFKKSCEFIILQRFLELEDLKEEKIKKSCRLYPASVALLLRHVPNLRRIDHNSSSVCSAIKLLYQILKANQNLGSNHTDISVKDSKDQTHLRLPSPLMITNSPFSGVLSLTSIDCVNIRDEIMMKAIGRMCPHLKEATFSEWLHTDAITPGQILFILTTEWPKVEYVTLIKVSRSYRQAILLGIGPQLSKLTFVDCELIDLADLVPCMKLEVLRIFLSSSLLLPSENPEEKYFPSGPFLPKLNRLESDICLGSRYSHLFEEKDSLTYLDLECCHVGTKASNISNWNEMTKYWQRLHTLHIRQCTGLTMAGTKSLSLQLTKLKELSLPRWMLNSKDERNISYDLKDSFNKGPLKIHLKFESTKSSLVCPYQNRMKFLYYEDSDKEISSRDSDESSNFGEDKGSDVRSNWWGEESDYECSNGFNYGYGYDYDYDSDSDYDFDYP</sequence>
<gene>
    <name evidence="2" type="ORF">DGAL_LOCUS8824</name>
</gene>
<keyword evidence="3" id="KW-1185">Reference proteome</keyword>
<feature type="region of interest" description="Disordered" evidence="1">
    <location>
        <begin position="653"/>
        <end position="675"/>
    </location>
</feature>
<accession>A0A8J2WK97</accession>
<dbReference type="EMBL" id="CAKKLH010000201">
    <property type="protein sequence ID" value="CAH0105757.1"/>
    <property type="molecule type" value="Genomic_DNA"/>
</dbReference>
<dbReference type="Proteomes" id="UP000789390">
    <property type="component" value="Unassembled WGS sequence"/>
</dbReference>
<feature type="compositionally biased region" description="Basic and acidic residues" evidence="1">
    <location>
        <begin position="653"/>
        <end position="671"/>
    </location>
</feature>
<protein>
    <submittedName>
        <fullName evidence="2">Uncharacterized protein</fullName>
    </submittedName>
</protein>
<name>A0A8J2WK97_9CRUS</name>
<proteinExistence type="predicted"/>
<dbReference type="Gene3D" id="3.80.10.10">
    <property type="entry name" value="Ribonuclease Inhibitor"/>
    <property type="match status" value="1"/>
</dbReference>
<evidence type="ECO:0000313" key="2">
    <source>
        <dbReference type="EMBL" id="CAH0105757.1"/>
    </source>
</evidence>
<comment type="caution">
    <text evidence="2">The sequence shown here is derived from an EMBL/GenBank/DDBJ whole genome shotgun (WGS) entry which is preliminary data.</text>
</comment>
<dbReference type="SUPFAM" id="SSF52047">
    <property type="entry name" value="RNI-like"/>
    <property type="match status" value="2"/>
</dbReference>
<organism evidence="2 3">
    <name type="scientific">Daphnia galeata</name>
    <dbReference type="NCBI Taxonomy" id="27404"/>
    <lineage>
        <taxon>Eukaryota</taxon>
        <taxon>Metazoa</taxon>
        <taxon>Ecdysozoa</taxon>
        <taxon>Arthropoda</taxon>
        <taxon>Crustacea</taxon>
        <taxon>Branchiopoda</taxon>
        <taxon>Diplostraca</taxon>
        <taxon>Cladocera</taxon>
        <taxon>Anomopoda</taxon>
        <taxon>Daphniidae</taxon>
        <taxon>Daphnia</taxon>
    </lineage>
</organism>